<gene>
    <name evidence="1" type="ORF">AKJ09_01785</name>
</gene>
<dbReference type="EMBL" id="CP012333">
    <property type="protein sequence ID" value="AKU95121.1"/>
    <property type="molecule type" value="Genomic_DNA"/>
</dbReference>
<dbReference type="KEGG" id="llu:AKJ09_01785"/>
<dbReference type="SUPFAM" id="SSF63825">
    <property type="entry name" value="YWTD domain"/>
    <property type="match status" value="1"/>
</dbReference>
<keyword evidence="2" id="KW-1185">Reference proteome</keyword>
<reference evidence="1 2" key="1">
    <citation type="submission" date="2015-08" db="EMBL/GenBank/DDBJ databases">
        <authorList>
            <person name="Babu N.S."/>
            <person name="Beckwith C.J."/>
            <person name="Beseler K.G."/>
            <person name="Brison A."/>
            <person name="Carone J.V."/>
            <person name="Caskin T.P."/>
            <person name="Diamond M."/>
            <person name="Durham M.E."/>
            <person name="Foxe J.M."/>
            <person name="Go M."/>
            <person name="Henderson B.A."/>
            <person name="Jones I.B."/>
            <person name="McGettigan J.A."/>
            <person name="Micheletti S.J."/>
            <person name="Nasrallah M.E."/>
            <person name="Ortiz D."/>
            <person name="Piller C.R."/>
            <person name="Privatt S.R."/>
            <person name="Schneider S.L."/>
            <person name="Sharp S."/>
            <person name="Smith T.C."/>
            <person name="Stanton J.D."/>
            <person name="Ullery H.E."/>
            <person name="Wilson R.J."/>
            <person name="Serrano M.G."/>
            <person name="Buck G."/>
            <person name="Lee V."/>
            <person name="Wang Y."/>
            <person name="Carvalho R."/>
            <person name="Voegtly L."/>
            <person name="Shi R."/>
            <person name="Duckworth R."/>
            <person name="Johnson A."/>
            <person name="Loviza R."/>
            <person name="Walstead R."/>
            <person name="Shah Z."/>
            <person name="Kiflezghi M."/>
            <person name="Wade K."/>
            <person name="Ball S.L."/>
            <person name="Bradley K.W."/>
            <person name="Asai D.J."/>
            <person name="Bowman C.A."/>
            <person name="Russell D.A."/>
            <person name="Pope W.H."/>
            <person name="Jacobs-Sera D."/>
            <person name="Hendrix R.W."/>
            <person name="Hatfull G.F."/>
        </authorList>
    </citation>
    <scope>NUCLEOTIDE SEQUENCE [LARGE SCALE GENOMIC DNA]</scope>
    <source>
        <strain evidence="1 2">DSM 27648</strain>
    </source>
</reference>
<evidence type="ECO:0000313" key="2">
    <source>
        <dbReference type="Proteomes" id="UP000064967"/>
    </source>
</evidence>
<proteinExistence type="predicted"/>
<dbReference type="Proteomes" id="UP000064967">
    <property type="component" value="Chromosome"/>
</dbReference>
<sequence>MCRTAETFPLSLYRSTVLFGDDQALYVFGRSEKYYAIERAEKSQHPTFTRLVDLTWMNSDNEPTAAIVAGDDVYFGYPVGVFRLPKTGGDVHQISQQAAFAFAATATHLYVGGPGGISRMTLPDGPFEPFLDFSAGHLAIRGNDLYVAKSTYPPITPVDIVHVDLTTKIATLIGTTIRVTGLAPLDDGVIWSSGMFYSAPDVYGEHRLLRWTKSPAKTSVLFQNSYSPVTGVATNGSNIYFTNGYYWSFEQNANALVMLHLGPADDARAVPLATALQQRTQLTPSPAEGRIIVEHMSWPVVDDHFVYWLDEVEPESVNGNPELVQGRTNVRRIAIK</sequence>
<name>A0A0K1PNX7_9BACT</name>
<accession>A0A0K1PNX7</accession>
<protein>
    <submittedName>
        <fullName evidence="1">Uncharacterized protein</fullName>
    </submittedName>
</protein>
<dbReference type="AlphaFoldDB" id="A0A0K1PNX7"/>
<organism evidence="1 2">
    <name type="scientific">Labilithrix luteola</name>
    <dbReference type="NCBI Taxonomy" id="1391654"/>
    <lineage>
        <taxon>Bacteria</taxon>
        <taxon>Pseudomonadati</taxon>
        <taxon>Myxococcota</taxon>
        <taxon>Polyangia</taxon>
        <taxon>Polyangiales</taxon>
        <taxon>Labilitrichaceae</taxon>
        <taxon>Labilithrix</taxon>
    </lineage>
</organism>
<evidence type="ECO:0000313" key="1">
    <source>
        <dbReference type="EMBL" id="AKU95121.1"/>
    </source>
</evidence>